<comment type="subcellular location">
    <subcellularLocation>
        <location evidence="1">Cell envelope</location>
    </subcellularLocation>
</comment>
<dbReference type="NCBIfam" id="TIGR00787">
    <property type="entry name" value="dctP"/>
    <property type="match status" value="1"/>
</dbReference>
<evidence type="ECO:0000313" key="7">
    <source>
        <dbReference type="Proteomes" id="UP000199598"/>
    </source>
</evidence>
<dbReference type="EMBL" id="FOSK01000021">
    <property type="protein sequence ID" value="SFL20241.1"/>
    <property type="molecule type" value="Genomic_DNA"/>
</dbReference>
<evidence type="ECO:0000256" key="1">
    <source>
        <dbReference type="ARBA" id="ARBA00004196"/>
    </source>
</evidence>
<comment type="similarity">
    <text evidence="2">Belongs to the bacterial solute-binding protein 7 family.</text>
</comment>
<dbReference type="NCBIfam" id="NF037995">
    <property type="entry name" value="TRAP_S1"/>
    <property type="match status" value="1"/>
</dbReference>
<keyword evidence="6" id="KW-0675">Receptor</keyword>
<dbReference type="PIRSF" id="PIRSF006470">
    <property type="entry name" value="DctB"/>
    <property type="match status" value="1"/>
</dbReference>
<accession>A0A1I4FUA4</accession>
<evidence type="ECO:0000313" key="6">
    <source>
        <dbReference type="EMBL" id="SFL20241.1"/>
    </source>
</evidence>
<keyword evidence="7" id="KW-1185">Reference proteome</keyword>
<dbReference type="Gene3D" id="3.40.190.170">
    <property type="entry name" value="Bacterial extracellular solute-binding protein, family 7"/>
    <property type="match status" value="1"/>
</dbReference>
<dbReference type="Pfam" id="PF03480">
    <property type="entry name" value="DctP"/>
    <property type="match status" value="1"/>
</dbReference>
<evidence type="ECO:0000256" key="2">
    <source>
        <dbReference type="ARBA" id="ARBA00009023"/>
    </source>
</evidence>
<dbReference type="InterPro" id="IPR018389">
    <property type="entry name" value="DctP_fam"/>
</dbReference>
<proteinExistence type="inferred from homology"/>
<keyword evidence="3" id="KW-0813">Transport</keyword>
<reference evidence="6 7" key="1">
    <citation type="submission" date="2016-10" db="EMBL/GenBank/DDBJ databases">
        <authorList>
            <person name="Varghese N."/>
            <person name="Submissions S."/>
        </authorList>
    </citation>
    <scope>NUCLEOTIDE SEQUENCE [LARGE SCALE GENOMIC DNA]</scope>
    <source>
        <strain evidence="6 7">DSM 16392</strain>
    </source>
</reference>
<feature type="signal peptide" evidence="5">
    <location>
        <begin position="1"/>
        <end position="23"/>
    </location>
</feature>
<gene>
    <name evidence="6" type="ORF">SAMN04488518_12144</name>
</gene>
<organism evidence="6 7">
    <name type="scientific">Pseudovibrio ascidiaceicola</name>
    <dbReference type="NCBI Taxonomy" id="285279"/>
    <lineage>
        <taxon>Bacteria</taxon>
        <taxon>Pseudomonadati</taxon>
        <taxon>Pseudomonadota</taxon>
        <taxon>Alphaproteobacteria</taxon>
        <taxon>Hyphomicrobiales</taxon>
        <taxon>Stappiaceae</taxon>
        <taxon>Pseudovibrio</taxon>
    </lineage>
</organism>
<evidence type="ECO:0000256" key="4">
    <source>
        <dbReference type="ARBA" id="ARBA00022729"/>
    </source>
</evidence>
<evidence type="ECO:0000256" key="3">
    <source>
        <dbReference type="ARBA" id="ARBA00022448"/>
    </source>
</evidence>
<dbReference type="Proteomes" id="UP000199598">
    <property type="component" value="Unassembled WGS sequence"/>
</dbReference>
<dbReference type="InterPro" id="IPR004682">
    <property type="entry name" value="TRAP_DctP"/>
</dbReference>
<dbReference type="PANTHER" id="PTHR33376:SF4">
    <property type="entry name" value="SIALIC ACID-BINDING PERIPLASMIC PROTEIN SIAP"/>
    <property type="match status" value="1"/>
</dbReference>
<name>A0A1I4FUA4_9HYPH</name>
<keyword evidence="4 5" id="KW-0732">Signal</keyword>
<sequence length="344" mass="37412">MRSLKTLLATVCMTALLGGAAHAELMRIGHDAPPEAKGNVTHAYSAVLGASVEAATNGDIDVEIYPNNQLGSSEERLQQVRDGIIQGTIASLGSLTPVYPDLDILNLPFAFDNMASVYKVYGGEFGTKLAKAIEAKLGDVVVLGIADPGGFFALTNSKKPVKTLEDFKGMRIRTMTVPAHQRLIQALGAEAYPLAWSEVYTGLQTGVIDGQMNPVPTVYRTKLYEVQTATSLIKHLYNPLFFLVNKQFFEGLSPEQQDILRASSMEAVVATRGLGRISEAEDTIDLKEKMVVNTPSKDELARMREVAVSEMDKYFNETLTDSGKTLLTEFKAAINKANASVYLK</sequence>
<protein>
    <submittedName>
        <fullName evidence="6">Tripartite ATP-independent transporter solute receptor, DctP family</fullName>
    </submittedName>
</protein>
<evidence type="ECO:0000256" key="5">
    <source>
        <dbReference type="SAM" id="SignalP"/>
    </source>
</evidence>
<dbReference type="PANTHER" id="PTHR33376">
    <property type="match status" value="1"/>
</dbReference>
<dbReference type="RefSeq" id="WP_093524097.1">
    <property type="nucleotide sequence ID" value="NZ_FOSK01000021.1"/>
</dbReference>
<dbReference type="InterPro" id="IPR038404">
    <property type="entry name" value="TRAP_DctP_sf"/>
</dbReference>
<feature type="chain" id="PRO_5047432770" evidence="5">
    <location>
        <begin position="24"/>
        <end position="344"/>
    </location>
</feature>
<comment type="caution">
    <text evidence="6">The sequence shown here is derived from an EMBL/GenBank/DDBJ whole genome shotgun (WGS) entry which is preliminary data.</text>
</comment>